<gene>
    <name evidence="2" type="ORF">NA57DRAFT_80580</name>
</gene>
<accession>A0A9P4M5U3</accession>
<name>A0A9P4M5U3_9PEZI</name>
<evidence type="ECO:0000256" key="1">
    <source>
        <dbReference type="SAM" id="MobiDB-lite"/>
    </source>
</evidence>
<dbReference type="AlphaFoldDB" id="A0A9P4M5U3"/>
<feature type="region of interest" description="Disordered" evidence="1">
    <location>
        <begin position="19"/>
        <end position="77"/>
    </location>
</feature>
<dbReference type="OrthoDB" id="3523207at2759"/>
<reference evidence="2" key="1">
    <citation type="journal article" date="2020" name="Stud. Mycol.">
        <title>101 Dothideomycetes genomes: a test case for predicting lifestyles and emergence of pathogens.</title>
        <authorList>
            <person name="Haridas S."/>
            <person name="Albert R."/>
            <person name="Binder M."/>
            <person name="Bloem J."/>
            <person name="Labutti K."/>
            <person name="Salamov A."/>
            <person name="Andreopoulos B."/>
            <person name="Baker S."/>
            <person name="Barry K."/>
            <person name="Bills G."/>
            <person name="Bluhm B."/>
            <person name="Cannon C."/>
            <person name="Castanera R."/>
            <person name="Culley D."/>
            <person name="Daum C."/>
            <person name="Ezra D."/>
            <person name="Gonzalez J."/>
            <person name="Henrissat B."/>
            <person name="Kuo A."/>
            <person name="Liang C."/>
            <person name="Lipzen A."/>
            <person name="Lutzoni F."/>
            <person name="Magnuson J."/>
            <person name="Mondo S."/>
            <person name="Nolan M."/>
            <person name="Ohm R."/>
            <person name="Pangilinan J."/>
            <person name="Park H.-J."/>
            <person name="Ramirez L."/>
            <person name="Alfaro M."/>
            <person name="Sun H."/>
            <person name="Tritt A."/>
            <person name="Yoshinaga Y."/>
            <person name="Zwiers L.-H."/>
            <person name="Turgeon B."/>
            <person name="Goodwin S."/>
            <person name="Spatafora J."/>
            <person name="Crous P."/>
            <person name="Grigoriev I."/>
        </authorList>
    </citation>
    <scope>NUCLEOTIDE SEQUENCE</scope>
    <source>
        <strain evidence="2">CBS 133067</strain>
    </source>
</reference>
<protein>
    <submittedName>
        <fullName evidence="2">Uncharacterized protein</fullName>
    </submittedName>
</protein>
<organism evidence="2 3">
    <name type="scientific">Rhizodiscina lignyota</name>
    <dbReference type="NCBI Taxonomy" id="1504668"/>
    <lineage>
        <taxon>Eukaryota</taxon>
        <taxon>Fungi</taxon>
        <taxon>Dikarya</taxon>
        <taxon>Ascomycota</taxon>
        <taxon>Pezizomycotina</taxon>
        <taxon>Dothideomycetes</taxon>
        <taxon>Pleosporomycetidae</taxon>
        <taxon>Aulographales</taxon>
        <taxon>Rhizodiscinaceae</taxon>
        <taxon>Rhizodiscina</taxon>
    </lineage>
</organism>
<evidence type="ECO:0000313" key="2">
    <source>
        <dbReference type="EMBL" id="KAF2094164.1"/>
    </source>
</evidence>
<comment type="caution">
    <text evidence="2">The sequence shown here is derived from an EMBL/GenBank/DDBJ whole genome shotgun (WGS) entry which is preliminary data.</text>
</comment>
<dbReference type="EMBL" id="ML978135">
    <property type="protein sequence ID" value="KAF2094164.1"/>
    <property type="molecule type" value="Genomic_DNA"/>
</dbReference>
<proteinExistence type="predicted"/>
<sequence>MTPTRWAKVANYDYCACKLPSGDQGAQRRGLLDCQKPIPTTPPAKSASPTPSKPSKPSKKPSKTPKSASAPAPTGTGSCKATIIKTDSCLTAHTWNVDAAQVEAYLKQQLGKEPDVTINGLSVSGTGSIDIAGQNATFTYDGFKLDIDVGADGFDVPTSTVVNGKFEASIFTTAGGSGKGDFCLVVYAG</sequence>
<feature type="compositionally biased region" description="Low complexity" evidence="1">
    <location>
        <begin position="64"/>
        <end position="74"/>
    </location>
</feature>
<dbReference type="Proteomes" id="UP000799772">
    <property type="component" value="Unassembled WGS sequence"/>
</dbReference>
<feature type="compositionally biased region" description="Low complexity" evidence="1">
    <location>
        <begin position="43"/>
        <end position="55"/>
    </location>
</feature>
<keyword evidence="3" id="KW-1185">Reference proteome</keyword>
<evidence type="ECO:0000313" key="3">
    <source>
        <dbReference type="Proteomes" id="UP000799772"/>
    </source>
</evidence>